<proteinExistence type="predicted"/>
<gene>
    <name evidence="1" type="ORF">AABB81_07190</name>
</gene>
<protein>
    <submittedName>
        <fullName evidence="1">Uncharacterized protein</fullName>
    </submittedName>
</protein>
<dbReference type="RefSeq" id="WP_342159556.1">
    <property type="nucleotide sequence ID" value="NZ_JBCDNA010000001.1"/>
</dbReference>
<sequence length="150" mass="17822">MLSTLLESGLSYKPFIFNSSKGMYIFVKKKASFQNIEQILTAYFDEINLKNVTIHDTSFRPDFFRNRTRQILDSEQLSVLGWKKFISSFIMQIDPFNPSVESNSIEVFERFYNCVRLHGSKHQKKYLKRKLKILRQRVSLKPIENLLKFN</sequence>
<keyword evidence="2" id="KW-1185">Reference proteome</keyword>
<dbReference type="Proteomes" id="UP001474120">
    <property type="component" value="Unassembled WGS sequence"/>
</dbReference>
<evidence type="ECO:0000313" key="1">
    <source>
        <dbReference type="EMBL" id="MEL4455676.1"/>
    </source>
</evidence>
<name>A0ABU9KZP5_9FLAO</name>
<organism evidence="1 2">
    <name type="scientific">Lutimonas vermicola</name>
    <dbReference type="NCBI Taxonomy" id="414288"/>
    <lineage>
        <taxon>Bacteria</taxon>
        <taxon>Pseudomonadati</taxon>
        <taxon>Bacteroidota</taxon>
        <taxon>Flavobacteriia</taxon>
        <taxon>Flavobacteriales</taxon>
        <taxon>Flavobacteriaceae</taxon>
        <taxon>Lutimonas</taxon>
    </lineage>
</organism>
<accession>A0ABU9KZP5</accession>
<dbReference type="EMBL" id="JBCDNA010000001">
    <property type="protein sequence ID" value="MEL4455676.1"/>
    <property type="molecule type" value="Genomic_DNA"/>
</dbReference>
<reference evidence="1 2" key="1">
    <citation type="submission" date="2024-04" db="EMBL/GenBank/DDBJ databases">
        <title>whole genome sequencing of Lutimonas vermicola strain IMCC1616.</title>
        <authorList>
            <person name="Bae S.S."/>
        </authorList>
    </citation>
    <scope>NUCLEOTIDE SEQUENCE [LARGE SCALE GENOMIC DNA]</scope>
    <source>
        <strain evidence="1 2">IMCC1616</strain>
    </source>
</reference>
<comment type="caution">
    <text evidence="1">The sequence shown here is derived from an EMBL/GenBank/DDBJ whole genome shotgun (WGS) entry which is preliminary data.</text>
</comment>
<evidence type="ECO:0000313" key="2">
    <source>
        <dbReference type="Proteomes" id="UP001474120"/>
    </source>
</evidence>